<feature type="transmembrane region" description="Helical" evidence="1">
    <location>
        <begin position="42"/>
        <end position="58"/>
    </location>
</feature>
<dbReference type="AlphaFoldDB" id="A0A9D1SXD0"/>
<dbReference type="InterPro" id="IPR024529">
    <property type="entry name" value="ECF_trnsprt_substrate-spec"/>
</dbReference>
<dbReference type="Proteomes" id="UP000886891">
    <property type="component" value="Unassembled WGS sequence"/>
</dbReference>
<evidence type="ECO:0000256" key="1">
    <source>
        <dbReference type="SAM" id="Phobius"/>
    </source>
</evidence>
<sequence length="239" mass="25912">MKPNRKRNDISRSKRITVNAFLAALILSFAVFPVAFGPLQLAVLQIIAVIVAAELLGLKNGAAMGLFFGLVSLITAIARPNILSQAFYNPLVSVLPRILIGVNAYAVTHALLRTAKRKDQPSPLVERARSLSELKAQCASAETVLAPQKVSRRIPFRTFAYAIGAAAGVLTNTVLVLGMIMVFHYGKTFGGLLIGWEWIAATIVTNSILELAVTVVVTPPIVLTLKMLFFREKTETETL</sequence>
<organism evidence="2 3">
    <name type="scientific">Candidatus Stercoripulliclostridium merdipullorum</name>
    <dbReference type="NCBI Taxonomy" id="2840952"/>
    <lineage>
        <taxon>Bacteria</taxon>
        <taxon>Bacillati</taxon>
        <taxon>Bacillota</taxon>
        <taxon>Clostridia</taxon>
        <taxon>Eubacteriales</taxon>
        <taxon>Candidatus Stercoripulliclostridium</taxon>
    </lineage>
</organism>
<proteinExistence type="predicted"/>
<feature type="transmembrane region" description="Helical" evidence="1">
    <location>
        <begin position="16"/>
        <end position="36"/>
    </location>
</feature>
<dbReference type="Pfam" id="PF12822">
    <property type="entry name" value="ECF_trnsprt"/>
    <property type="match status" value="1"/>
</dbReference>
<feature type="transmembrane region" description="Helical" evidence="1">
    <location>
        <begin position="198"/>
        <end position="223"/>
    </location>
</feature>
<dbReference type="GO" id="GO:0022857">
    <property type="term" value="F:transmembrane transporter activity"/>
    <property type="evidence" value="ECO:0007669"/>
    <property type="project" value="InterPro"/>
</dbReference>
<gene>
    <name evidence="2" type="ORF">IAB14_05520</name>
</gene>
<keyword evidence="1" id="KW-0472">Membrane</keyword>
<evidence type="ECO:0000313" key="3">
    <source>
        <dbReference type="Proteomes" id="UP000886891"/>
    </source>
</evidence>
<keyword evidence="1" id="KW-1133">Transmembrane helix</keyword>
<accession>A0A9D1SXD0</accession>
<dbReference type="EMBL" id="DVOH01000040">
    <property type="protein sequence ID" value="HIV00548.1"/>
    <property type="molecule type" value="Genomic_DNA"/>
</dbReference>
<comment type="caution">
    <text evidence="2">The sequence shown here is derived from an EMBL/GenBank/DDBJ whole genome shotgun (WGS) entry which is preliminary data.</text>
</comment>
<protein>
    <submittedName>
        <fullName evidence="2">ECF transporter S component</fullName>
    </submittedName>
</protein>
<dbReference type="Gene3D" id="1.10.1760.20">
    <property type="match status" value="1"/>
</dbReference>
<name>A0A9D1SXD0_9FIRM</name>
<reference evidence="2" key="2">
    <citation type="journal article" date="2021" name="PeerJ">
        <title>Extensive microbial diversity within the chicken gut microbiome revealed by metagenomics and culture.</title>
        <authorList>
            <person name="Gilroy R."/>
            <person name="Ravi A."/>
            <person name="Getino M."/>
            <person name="Pursley I."/>
            <person name="Horton D.L."/>
            <person name="Alikhan N.F."/>
            <person name="Baker D."/>
            <person name="Gharbi K."/>
            <person name="Hall N."/>
            <person name="Watson M."/>
            <person name="Adriaenssens E.M."/>
            <person name="Foster-Nyarko E."/>
            <person name="Jarju S."/>
            <person name="Secka A."/>
            <person name="Antonio M."/>
            <person name="Oren A."/>
            <person name="Chaudhuri R.R."/>
            <person name="La Ragione R."/>
            <person name="Hildebrand F."/>
            <person name="Pallen M.J."/>
        </authorList>
    </citation>
    <scope>NUCLEOTIDE SEQUENCE</scope>
    <source>
        <strain evidence="2">23406</strain>
    </source>
</reference>
<keyword evidence="1" id="KW-0812">Transmembrane</keyword>
<feature type="transmembrane region" description="Helical" evidence="1">
    <location>
        <begin position="94"/>
        <end position="112"/>
    </location>
</feature>
<feature type="transmembrane region" description="Helical" evidence="1">
    <location>
        <begin position="65"/>
        <end position="82"/>
    </location>
</feature>
<evidence type="ECO:0000313" key="2">
    <source>
        <dbReference type="EMBL" id="HIV00548.1"/>
    </source>
</evidence>
<feature type="transmembrane region" description="Helical" evidence="1">
    <location>
        <begin position="159"/>
        <end position="186"/>
    </location>
</feature>
<reference evidence="2" key="1">
    <citation type="submission" date="2020-10" db="EMBL/GenBank/DDBJ databases">
        <authorList>
            <person name="Gilroy R."/>
        </authorList>
    </citation>
    <scope>NUCLEOTIDE SEQUENCE</scope>
    <source>
        <strain evidence="2">23406</strain>
    </source>
</reference>